<gene>
    <name evidence="1" type="ORF">COY32_05975</name>
</gene>
<accession>A0A2M7TFS8</accession>
<evidence type="ECO:0000313" key="1">
    <source>
        <dbReference type="EMBL" id="PIZ44801.1"/>
    </source>
</evidence>
<proteinExistence type="predicted"/>
<name>A0A2M7TFS8_UNCKA</name>
<protein>
    <submittedName>
        <fullName evidence="1">Uncharacterized protein</fullName>
    </submittedName>
</protein>
<dbReference type="EMBL" id="PFNL01000163">
    <property type="protein sequence ID" value="PIZ44801.1"/>
    <property type="molecule type" value="Genomic_DNA"/>
</dbReference>
<organism evidence="1 2">
    <name type="scientific">candidate division WWE3 bacterium CG_4_10_14_0_2_um_filter_41_14</name>
    <dbReference type="NCBI Taxonomy" id="1975072"/>
    <lineage>
        <taxon>Bacteria</taxon>
        <taxon>Katanobacteria</taxon>
    </lineage>
</organism>
<dbReference type="AlphaFoldDB" id="A0A2M7TFS8"/>
<dbReference type="Proteomes" id="UP000228920">
    <property type="component" value="Unassembled WGS sequence"/>
</dbReference>
<reference evidence="2" key="1">
    <citation type="submission" date="2017-09" db="EMBL/GenBank/DDBJ databases">
        <title>Depth-based differentiation of microbial function through sediment-hosted aquifers and enrichment of novel symbionts in the deep terrestrial subsurface.</title>
        <authorList>
            <person name="Probst A.J."/>
            <person name="Ladd B."/>
            <person name="Jarett J.K."/>
            <person name="Geller-Mcgrath D.E."/>
            <person name="Sieber C.M.K."/>
            <person name="Emerson J.B."/>
            <person name="Anantharaman K."/>
            <person name="Thomas B.C."/>
            <person name="Malmstrom R."/>
            <person name="Stieglmeier M."/>
            <person name="Klingl A."/>
            <person name="Woyke T."/>
            <person name="Ryan C.M."/>
            <person name="Banfield J.F."/>
        </authorList>
    </citation>
    <scope>NUCLEOTIDE SEQUENCE [LARGE SCALE GENOMIC DNA]</scope>
</reference>
<evidence type="ECO:0000313" key="2">
    <source>
        <dbReference type="Proteomes" id="UP000228920"/>
    </source>
</evidence>
<sequence>MLKLNTIIYYELLPSRGQKIGIVRNDSNAEFLVAAKLTAIPSVMGGYEIEFPAASVAVNDKFVL</sequence>
<comment type="caution">
    <text evidence="1">The sequence shown here is derived from an EMBL/GenBank/DDBJ whole genome shotgun (WGS) entry which is preliminary data.</text>
</comment>